<reference evidence="1 2" key="1">
    <citation type="submission" date="2015-09" db="EMBL/GenBank/DDBJ databases">
        <authorList>
            <consortium name="Pathogen Informatics"/>
        </authorList>
    </citation>
    <scope>NUCLEOTIDE SEQUENCE [LARGE SCALE GENOMIC DNA]</scope>
    <source>
        <strain evidence="1 2">2789STDY5834876</strain>
    </source>
</reference>
<dbReference type="AlphaFoldDB" id="A0A174CEQ5"/>
<dbReference type="OrthoDB" id="1889363at2"/>
<protein>
    <submittedName>
        <fullName evidence="1">Uncharacterized protein</fullName>
    </submittedName>
</protein>
<dbReference type="Proteomes" id="UP000095544">
    <property type="component" value="Unassembled WGS sequence"/>
</dbReference>
<proteinExistence type="predicted"/>
<evidence type="ECO:0000313" key="2">
    <source>
        <dbReference type="Proteomes" id="UP000095544"/>
    </source>
</evidence>
<dbReference type="STRING" id="39482.ERS852491_01332"/>
<dbReference type="RefSeq" id="WP_055152102.1">
    <property type="nucleotide sequence ID" value="NZ_CYZU01000009.1"/>
</dbReference>
<sequence>MAIREVDLGKVRGDINDSQATFTQSETRTNIVSGEKGSVIFGKIKKWFADLGTAAFCSVVNNATTTAANTVLDGRMGKTLQTGIDELNSSLNTANFNLTVSTYYPTTNVIVSGRTVQLHCAGLLAKDVPIDAELTIGTLPEAYRPAYTIIKYVLGTGTTGRLFRICIDADGKVTYKATAAVAANVGVNINETFIARVR</sequence>
<evidence type="ECO:0000313" key="1">
    <source>
        <dbReference type="EMBL" id="CUO11792.1"/>
    </source>
</evidence>
<accession>A0A174CEQ5</accession>
<dbReference type="EMBL" id="CYZU01000009">
    <property type="protein sequence ID" value="CUO11792.1"/>
    <property type="molecule type" value="Genomic_DNA"/>
</dbReference>
<gene>
    <name evidence="1" type="ORF">ERS852491_01332</name>
</gene>
<name>A0A174CEQ5_9FIRM</name>
<organism evidence="1 2">
    <name type="scientific">Faecalicatena contorta</name>
    <dbReference type="NCBI Taxonomy" id="39482"/>
    <lineage>
        <taxon>Bacteria</taxon>
        <taxon>Bacillati</taxon>
        <taxon>Bacillota</taxon>
        <taxon>Clostridia</taxon>
        <taxon>Lachnospirales</taxon>
        <taxon>Lachnospiraceae</taxon>
        <taxon>Faecalicatena</taxon>
    </lineage>
</organism>